<dbReference type="InterPro" id="IPR022813">
    <property type="entry name" value="SecD/SecF_arch_bac"/>
</dbReference>
<dbReference type="GO" id="GO:0015450">
    <property type="term" value="F:protein-transporting ATPase activity"/>
    <property type="evidence" value="ECO:0007669"/>
    <property type="project" value="InterPro"/>
</dbReference>
<dbReference type="PANTHER" id="PTHR30081">
    <property type="entry name" value="PROTEIN-EXPORT MEMBRANE PROTEIN SEC"/>
    <property type="match status" value="1"/>
</dbReference>
<comment type="subunit">
    <text evidence="10">Forms a complex with SecD. Part of the essential Sec protein translocation apparatus which comprises SecA, SecYEG and auxiliary proteins SecDF. Other proteins may also be involved.</text>
</comment>
<evidence type="ECO:0000313" key="12">
    <source>
        <dbReference type="EMBL" id="KKS27061.1"/>
    </source>
</evidence>
<name>A0A0G0ZYE8_9BACT</name>
<evidence type="ECO:0000256" key="1">
    <source>
        <dbReference type="ARBA" id="ARBA00004651"/>
    </source>
</evidence>
<keyword evidence="4" id="KW-0997">Cell inner membrane</keyword>
<protein>
    <recommendedName>
        <fullName evidence="10">Protein-export membrane protein SecF</fullName>
    </recommendedName>
</protein>
<dbReference type="GO" id="GO:0043952">
    <property type="term" value="P:protein transport by the Sec complex"/>
    <property type="evidence" value="ECO:0007669"/>
    <property type="project" value="UniProtKB-UniRule"/>
</dbReference>
<dbReference type="Gene3D" id="1.20.1640.10">
    <property type="entry name" value="Multidrug efflux transporter AcrB transmembrane domain"/>
    <property type="match status" value="1"/>
</dbReference>
<dbReference type="GO" id="GO:0005886">
    <property type="term" value="C:plasma membrane"/>
    <property type="evidence" value="ECO:0007669"/>
    <property type="project" value="UniProtKB-SubCell"/>
</dbReference>
<evidence type="ECO:0000313" key="13">
    <source>
        <dbReference type="Proteomes" id="UP000033859"/>
    </source>
</evidence>
<evidence type="ECO:0000256" key="4">
    <source>
        <dbReference type="ARBA" id="ARBA00022519"/>
    </source>
</evidence>
<keyword evidence="8 10" id="KW-0811">Translocation</keyword>
<dbReference type="NCBIfam" id="TIGR00966">
    <property type="entry name" value="transloc_SecF"/>
    <property type="match status" value="1"/>
</dbReference>
<keyword evidence="9 10" id="KW-0472">Membrane</keyword>
<keyword evidence="7 10" id="KW-1133">Transmembrane helix</keyword>
<feature type="transmembrane region" description="Helical" evidence="10">
    <location>
        <begin position="7"/>
        <end position="28"/>
    </location>
</feature>
<keyword evidence="3 10" id="KW-1003">Cell membrane</keyword>
<evidence type="ECO:0000256" key="10">
    <source>
        <dbReference type="HAMAP-Rule" id="MF_01464"/>
    </source>
</evidence>
<feature type="transmembrane region" description="Helical" evidence="10">
    <location>
        <begin position="241"/>
        <end position="259"/>
    </location>
</feature>
<evidence type="ECO:0000256" key="5">
    <source>
        <dbReference type="ARBA" id="ARBA00022692"/>
    </source>
</evidence>
<dbReference type="Pfam" id="PF07549">
    <property type="entry name" value="Sec_GG"/>
    <property type="match status" value="1"/>
</dbReference>
<feature type="transmembrane region" description="Helical" evidence="10">
    <location>
        <begin position="156"/>
        <end position="178"/>
    </location>
</feature>
<accession>A0A0G0ZYE8</accession>
<comment type="similarity">
    <text evidence="10">Belongs to the SecD/SecF family. SecF subfamily.</text>
</comment>
<dbReference type="Pfam" id="PF02355">
    <property type="entry name" value="SecD_SecF_C"/>
    <property type="match status" value="1"/>
</dbReference>
<dbReference type="SUPFAM" id="SSF82866">
    <property type="entry name" value="Multidrug efflux transporter AcrB transmembrane domain"/>
    <property type="match status" value="1"/>
</dbReference>
<feature type="domain" description="SSD" evidence="11">
    <location>
        <begin position="125"/>
        <end position="291"/>
    </location>
</feature>
<dbReference type="InterPro" id="IPR005665">
    <property type="entry name" value="SecF_bac"/>
</dbReference>
<dbReference type="InterPro" id="IPR000731">
    <property type="entry name" value="SSD"/>
</dbReference>
<feature type="transmembrane region" description="Helical" evidence="10">
    <location>
        <begin position="265"/>
        <end position="292"/>
    </location>
</feature>
<dbReference type="GO" id="GO:0006605">
    <property type="term" value="P:protein targeting"/>
    <property type="evidence" value="ECO:0007669"/>
    <property type="project" value="UniProtKB-UniRule"/>
</dbReference>
<evidence type="ECO:0000256" key="9">
    <source>
        <dbReference type="ARBA" id="ARBA00023136"/>
    </source>
</evidence>
<keyword evidence="6 10" id="KW-0653">Protein transport</keyword>
<feature type="transmembrane region" description="Helical" evidence="10">
    <location>
        <begin position="184"/>
        <end position="209"/>
    </location>
</feature>
<dbReference type="Proteomes" id="UP000033859">
    <property type="component" value="Unassembled WGS sequence"/>
</dbReference>
<dbReference type="PRINTS" id="PR01755">
    <property type="entry name" value="SECFTRNLCASE"/>
</dbReference>
<gene>
    <name evidence="10" type="primary">secF</name>
    <name evidence="12" type="ORF">UU84_C0011G0013</name>
</gene>
<dbReference type="AlphaFoldDB" id="A0A0G0ZYE8"/>
<comment type="subcellular location">
    <subcellularLocation>
        <location evidence="1 10">Cell membrane</location>
        <topology evidence="1 10">Multi-pass membrane protein</topology>
    </subcellularLocation>
</comment>
<evidence type="ECO:0000259" key="11">
    <source>
        <dbReference type="PROSITE" id="PS50156"/>
    </source>
</evidence>
<keyword evidence="5 10" id="KW-0812">Transmembrane</keyword>
<evidence type="ECO:0000256" key="3">
    <source>
        <dbReference type="ARBA" id="ARBA00022475"/>
    </source>
</evidence>
<dbReference type="PATRIC" id="fig|1619029.3.peg.249"/>
<dbReference type="InterPro" id="IPR022645">
    <property type="entry name" value="SecD/SecF_bac"/>
</dbReference>
<dbReference type="PROSITE" id="PS50156">
    <property type="entry name" value="SSD"/>
    <property type="match status" value="1"/>
</dbReference>
<evidence type="ECO:0000256" key="8">
    <source>
        <dbReference type="ARBA" id="ARBA00023010"/>
    </source>
</evidence>
<reference evidence="12 13" key="1">
    <citation type="journal article" date="2015" name="Nature">
        <title>rRNA introns, odd ribosomes, and small enigmatic genomes across a large radiation of phyla.</title>
        <authorList>
            <person name="Brown C.T."/>
            <person name="Hug L.A."/>
            <person name="Thomas B.C."/>
            <person name="Sharon I."/>
            <person name="Castelle C.J."/>
            <person name="Singh A."/>
            <person name="Wilkins M.J."/>
            <person name="Williams K.H."/>
            <person name="Banfield J.F."/>
        </authorList>
    </citation>
    <scope>NUCLEOTIDE SEQUENCE [LARGE SCALE GENOMIC DNA]</scope>
</reference>
<proteinExistence type="inferred from homology"/>
<dbReference type="InterPro" id="IPR048634">
    <property type="entry name" value="SecD_SecF_C"/>
</dbReference>
<evidence type="ECO:0000256" key="7">
    <source>
        <dbReference type="ARBA" id="ARBA00022989"/>
    </source>
</evidence>
<comment type="function">
    <text evidence="10">Part of the Sec protein translocase complex. Interacts with the SecYEG preprotein conducting channel. SecDF uses the proton motive force (PMF) to complete protein translocation after the ATP-dependent function of SecA.</text>
</comment>
<dbReference type="PANTHER" id="PTHR30081:SF8">
    <property type="entry name" value="PROTEIN TRANSLOCASE SUBUNIT SECF"/>
    <property type="match status" value="1"/>
</dbReference>
<dbReference type="HAMAP" id="MF_01464_B">
    <property type="entry name" value="SecF_B"/>
    <property type="match status" value="1"/>
</dbReference>
<evidence type="ECO:0000256" key="2">
    <source>
        <dbReference type="ARBA" id="ARBA00022448"/>
    </source>
</evidence>
<feature type="transmembrane region" description="Helical" evidence="10">
    <location>
        <begin position="125"/>
        <end position="144"/>
    </location>
</feature>
<evidence type="ECO:0000256" key="6">
    <source>
        <dbReference type="ARBA" id="ARBA00022927"/>
    </source>
</evidence>
<organism evidence="12 13">
    <name type="scientific">Candidatus Yanofskybacteria bacterium GW2011_GWC2_41_9</name>
    <dbReference type="NCBI Taxonomy" id="1619029"/>
    <lineage>
        <taxon>Bacteria</taxon>
        <taxon>Candidatus Yanofskyibacteriota</taxon>
    </lineage>
</organism>
<dbReference type="InterPro" id="IPR022646">
    <property type="entry name" value="SecD/SecF_CS"/>
</dbReference>
<dbReference type="GO" id="GO:0065002">
    <property type="term" value="P:intracellular protein transmembrane transport"/>
    <property type="evidence" value="ECO:0007669"/>
    <property type="project" value="UniProtKB-UniRule"/>
</dbReference>
<dbReference type="EMBL" id="LCCE01000011">
    <property type="protein sequence ID" value="KKS27061.1"/>
    <property type="molecule type" value="Genomic_DNA"/>
</dbReference>
<comment type="caution">
    <text evidence="12">The sequence shown here is derived from an EMBL/GenBank/DDBJ whole genome shotgun (WGS) entry which is preliminary data.</text>
</comment>
<sequence length="301" mass="32303">MKKIYTIVFFISVGLAFSAIVAAGIYGLKFGVDFKGGSVMELNFKNGRPQISEIQSLLSGEAEFKEAGVNLAGQSGIIIKSGELLEQIHQDILKKISTQFPSAGMEELKFDSVGPVIGKELKSKSLSAVIIVLFSIIIYIAIVFRKLSRTISGWAMGIAAIVALAHDVIIPVGVFALLGKFYGIEISAVFVAAILTVLGYSVSDTVVVFDRVRENIIKGGGAGEGFGAVVHKSILQTLTRSLNTTFTTLLSLMAIYLFGGESIKYFALALIMGIFLGAYSSIFVASPLLVWWNGKSVSQKR</sequence>
<keyword evidence="2 10" id="KW-0813">Transport</keyword>